<evidence type="ECO:0008006" key="7">
    <source>
        <dbReference type="Google" id="ProtNLM"/>
    </source>
</evidence>
<evidence type="ECO:0000313" key="5">
    <source>
        <dbReference type="EMBL" id="PUU73145.1"/>
    </source>
</evidence>
<proteinExistence type="inferred from homology"/>
<dbReference type="Pfam" id="PF00106">
    <property type="entry name" value="adh_short"/>
    <property type="match status" value="1"/>
</dbReference>
<dbReference type="OrthoDB" id="542013at2759"/>
<evidence type="ECO:0000313" key="6">
    <source>
        <dbReference type="Proteomes" id="UP000244722"/>
    </source>
</evidence>
<dbReference type="EMBL" id="NESQ01000409">
    <property type="protein sequence ID" value="PUU73145.1"/>
    <property type="molecule type" value="Genomic_DNA"/>
</dbReference>
<dbReference type="SUPFAM" id="SSF51735">
    <property type="entry name" value="NAD(P)-binding Rossmann-fold domains"/>
    <property type="match status" value="1"/>
</dbReference>
<sequence>MANLENQDGVLAYFIRRFRTIPPFTVRTSPATVLLIGANTGIGLATAKILLSLQGLESLLLTTRSSEKSLQTRQQLEPFRPANVKIRTFEVDLADYNSIRRFITILNASSQSGGVRPINTAILNAGLMTGTYGLGSQQGRRFELTLQVNFISTALLCLLLLPNLRLASRISFSSSPSRLTICSSDGHYFATPLSTLYNSGDSILGYVSDSCNFSSNNAYLTSKLLGILFGRALSEKLHPAEVLVNMVNPGIARTELFRDCGWLFRLSMWLLGRSVDVAAGVVVQGALGGEDDGVVHGGFYSEGRDTKPLSELFTEYGRELQERLWCETLDVLRAEYEGSSTGALIKVHQDGLRRRRRRRRGRTMARYGEQDDEEQDDEENTDY</sequence>
<keyword evidence="2" id="KW-0521">NADP</keyword>
<evidence type="ECO:0000256" key="2">
    <source>
        <dbReference type="ARBA" id="ARBA00022857"/>
    </source>
</evidence>
<keyword evidence="6" id="KW-1185">Reference proteome</keyword>
<dbReference type="PANTHER" id="PTHR24320:SF252">
    <property type="entry name" value="DEHYDROGENASE_REDUCTASE FAMILY PROTEIN, PUTATIVE (AFU_ORTHOLOGUE AFUA_3G08550)-RELATED"/>
    <property type="match status" value="1"/>
</dbReference>
<accession>A0A2T6ZCC4</accession>
<dbReference type="PANTHER" id="PTHR24320">
    <property type="entry name" value="RETINOL DEHYDROGENASE"/>
    <property type="match status" value="1"/>
</dbReference>
<name>A0A2T6ZCC4_TUBBO</name>
<dbReference type="STRING" id="42251.A0A2T6ZCC4"/>
<feature type="region of interest" description="Disordered" evidence="4">
    <location>
        <begin position="356"/>
        <end position="383"/>
    </location>
</feature>
<dbReference type="InterPro" id="IPR002347">
    <property type="entry name" value="SDR_fam"/>
</dbReference>
<evidence type="ECO:0000256" key="3">
    <source>
        <dbReference type="ARBA" id="ARBA00023002"/>
    </source>
</evidence>
<gene>
    <name evidence="5" type="ORF">B9Z19DRAFT_1135769</name>
</gene>
<comment type="similarity">
    <text evidence="1">Belongs to the short-chain dehydrogenases/reductases (SDR) family.</text>
</comment>
<organism evidence="5 6">
    <name type="scientific">Tuber borchii</name>
    <name type="common">White truffle</name>
    <dbReference type="NCBI Taxonomy" id="42251"/>
    <lineage>
        <taxon>Eukaryota</taxon>
        <taxon>Fungi</taxon>
        <taxon>Dikarya</taxon>
        <taxon>Ascomycota</taxon>
        <taxon>Pezizomycotina</taxon>
        <taxon>Pezizomycetes</taxon>
        <taxon>Pezizales</taxon>
        <taxon>Tuberaceae</taxon>
        <taxon>Tuber</taxon>
    </lineage>
</organism>
<protein>
    <recommendedName>
        <fullName evidence="7">NAD(P)-binding protein</fullName>
    </recommendedName>
</protein>
<evidence type="ECO:0000256" key="4">
    <source>
        <dbReference type="SAM" id="MobiDB-lite"/>
    </source>
</evidence>
<dbReference type="Proteomes" id="UP000244722">
    <property type="component" value="Unassembled WGS sequence"/>
</dbReference>
<comment type="caution">
    <text evidence="5">The sequence shown here is derived from an EMBL/GenBank/DDBJ whole genome shotgun (WGS) entry which is preliminary data.</text>
</comment>
<feature type="compositionally biased region" description="Acidic residues" evidence="4">
    <location>
        <begin position="370"/>
        <end position="383"/>
    </location>
</feature>
<dbReference type="AlphaFoldDB" id="A0A2T6ZCC4"/>
<keyword evidence="3" id="KW-0560">Oxidoreductase</keyword>
<dbReference type="GO" id="GO:0016491">
    <property type="term" value="F:oxidoreductase activity"/>
    <property type="evidence" value="ECO:0007669"/>
    <property type="project" value="UniProtKB-KW"/>
</dbReference>
<dbReference type="InterPro" id="IPR036291">
    <property type="entry name" value="NAD(P)-bd_dom_sf"/>
</dbReference>
<dbReference type="PRINTS" id="PR00081">
    <property type="entry name" value="GDHRDH"/>
</dbReference>
<evidence type="ECO:0000256" key="1">
    <source>
        <dbReference type="ARBA" id="ARBA00006484"/>
    </source>
</evidence>
<reference evidence="5 6" key="1">
    <citation type="submission" date="2017-04" db="EMBL/GenBank/DDBJ databases">
        <title>Draft genome sequence of Tuber borchii Vittad., a whitish edible truffle.</title>
        <authorList>
            <consortium name="DOE Joint Genome Institute"/>
            <person name="Murat C."/>
            <person name="Kuo A."/>
            <person name="Barry K.W."/>
            <person name="Clum A."/>
            <person name="Dockter R.B."/>
            <person name="Fauchery L."/>
            <person name="Iotti M."/>
            <person name="Kohler A."/>
            <person name="Labutti K."/>
            <person name="Lindquist E.A."/>
            <person name="Lipzen A."/>
            <person name="Ohm R.A."/>
            <person name="Wang M."/>
            <person name="Grigoriev I.V."/>
            <person name="Zambonelli A."/>
            <person name="Martin F.M."/>
        </authorList>
    </citation>
    <scope>NUCLEOTIDE SEQUENCE [LARGE SCALE GENOMIC DNA]</scope>
    <source>
        <strain evidence="5 6">Tbo3840</strain>
    </source>
</reference>
<dbReference type="Gene3D" id="3.40.50.720">
    <property type="entry name" value="NAD(P)-binding Rossmann-like Domain"/>
    <property type="match status" value="1"/>
</dbReference>